<dbReference type="AlphaFoldDB" id="A0A285T6W5"/>
<keyword evidence="3" id="KW-1185">Reference proteome</keyword>
<keyword evidence="1" id="KW-0175">Coiled coil</keyword>
<dbReference type="EMBL" id="OBMQ01000009">
    <property type="protein sequence ID" value="SOC16585.1"/>
    <property type="molecule type" value="Genomic_DNA"/>
</dbReference>
<sequence>MSVDHIERIVHMFSKKELEDLKKELELTRAEEQDVVDNLKTRNIRLGAELLLKYKHIFKPSSSHIYTYEEINFDSINEFTIDDWTIIEKEEVNNKYYIFVEKDTSSKKINAGWTYTTVDVKQVGIIVIHKDLNVLEIRSNLTVQKQLERKINTYFLNLESLVIDRGYYTAILEELNAKEFSIVWGTEGVSVKKAQIEGEFISVKNGAVIHVKDDNGDIIAVDLGTEGTPESVWSTLQDTDTKILLSSKGNIRVAKLVSEVEMNKIVLNIVSALKGLQVTKNEILDFGDTQTLEAVFIEFCMGANKHILKRFSKRYFAFRCLLSNEDAGKLLSYLLDEGFIKVDYEILCEHDHHINTFDELSLNEGDVECTMCTALEMSSEIENNQIKKVYKLSGAGKRLLEANRVSLEEGTPLNVGMSNVEFNDEPVELDDFHLRELEIIEIKEKLLEEALEINDRHEIEKIVKELSMFKHPKASEVISKISSRV</sequence>
<evidence type="ECO:0000313" key="2">
    <source>
        <dbReference type="EMBL" id="SOC16585.1"/>
    </source>
</evidence>
<dbReference type="RefSeq" id="WP_097074110.1">
    <property type="nucleotide sequence ID" value="NZ_OBMQ01000009.1"/>
</dbReference>
<evidence type="ECO:0000313" key="3">
    <source>
        <dbReference type="Proteomes" id="UP000219636"/>
    </source>
</evidence>
<gene>
    <name evidence="2" type="ORF">SAMN05880501_10933</name>
</gene>
<reference evidence="3" key="1">
    <citation type="submission" date="2017-08" db="EMBL/GenBank/DDBJ databases">
        <authorList>
            <person name="Varghese N."/>
            <person name="Submissions S."/>
        </authorList>
    </citation>
    <scope>NUCLEOTIDE SEQUENCE [LARGE SCALE GENOMIC DNA]</scope>
    <source>
        <strain evidence="3">JC22</strain>
    </source>
</reference>
<dbReference type="OrthoDB" id="9819357at2"/>
<proteinExistence type="predicted"/>
<accession>A0A285T6W5</accession>
<evidence type="ECO:0000256" key="1">
    <source>
        <dbReference type="SAM" id="Coils"/>
    </source>
</evidence>
<organism evidence="2 3">
    <name type="scientific">Ureibacillus xyleni</name>
    <dbReference type="NCBI Taxonomy" id="614648"/>
    <lineage>
        <taxon>Bacteria</taxon>
        <taxon>Bacillati</taxon>
        <taxon>Bacillota</taxon>
        <taxon>Bacilli</taxon>
        <taxon>Bacillales</taxon>
        <taxon>Caryophanaceae</taxon>
        <taxon>Ureibacillus</taxon>
    </lineage>
</organism>
<protein>
    <submittedName>
        <fullName evidence="2">Uncharacterized protein</fullName>
    </submittedName>
</protein>
<feature type="coiled-coil region" evidence="1">
    <location>
        <begin position="11"/>
        <end position="42"/>
    </location>
</feature>
<name>A0A285T6W5_9BACL</name>
<dbReference type="Proteomes" id="UP000219636">
    <property type="component" value="Unassembled WGS sequence"/>
</dbReference>